<organism evidence="1 2">
    <name type="scientific">Mycolicibacterium mageritense</name>
    <name type="common">Mycobacterium mageritense</name>
    <dbReference type="NCBI Taxonomy" id="53462"/>
    <lineage>
        <taxon>Bacteria</taxon>
        <taxon>Bacillati</taxon>
        <taxon>Actinomycetota</taxon>
        <taxon>Actinomycetes</taxon>
        <taxon>Mycobacteriales</taxon>
        <taxon>Mycobacteriaceae</taxon>
        <taxon>Mycolicibacterium</taxon>
    </lineage>
</organism>
<proteinExistence type="predicted"/>
<dbReference type="Proteomes" id="UP001241092">
    <property type="component" value="Chromosome"/>
</dbReference>
<accession>A0AAI8U1P9</accession>
<dbReference type="Gene3D" id="3.20.20.70">
    <property type="entry name" value="Aldolase class I"/>
    <property type="match status" value="1"/>
</dbReference>
<evidence type="ECO:0008006" key="3">
    <source>
        <dbReference type="Google" id="ProtNLM"/>
    </source>
</evidence>
<dbReference type="InterPro" id="IPR058240">
    <property type="entry name" value="rSAM_sf"/>
</dbReference>
<gene>
    <name evidence="1" type="ORF">hbim_06798</name>
</gene>
<dbReference type="AlphaFoldDB" id="A0AAI8U1P9"/>
<dbReference type="SUPFAM" id="SSF102114">
    <property type="entry name" value="Radical SAM enzymes"/>
    <property type="match status" value="1"/>
</dbReference>
<dbReference type="EMBL" id="AP027452">
    <property type="protein sequence ID" value="BDY32828.1"/>
    <property type="molecule type" value="Genomic_DNA"/>
</dbReference>
<evidence type="ECO:0000313" key="1">
    <source>
        <dbReference type="EMBL" id="BDY32828.1"/>
    </source>
</evidence>
<sequence length="339" mass="38428">MIDRPPTWDDAALSDRFAEMVEYVETNCASFDRLMVIGGEPFLHGGVLDFFQHQDSTVCLSAYTNMTWGSDGDLTFSDNVRFFTSLDAHTEELYRKIRRGRTFDLVKTNLERFSDHIVHVDTTVSKLNLPHLADLFAMTEAIGCTHHFMPMDSRVSFFADQIQNGYRPASERENLLAVRTSGQLERILLETDDLPVVAEFYDETSSPRLNAFSDFQRLYRAGVSHYAGDEDATPAETAFVQQANTDSRCQTLKHYMEITFSRSGNFVPFVHCPTLRRKLNATEGPEFASFEALMEWEEEVRGSVTCSDSCSRTPYLKVDALRVWGANSAKLGRKETLTA</sequence>
<protein>
    <recommendedName>
        <fullName evidence="3">Radical SAM protein</fullName>
    </recommendedName>
</protein>
<evidence type="ECO:0000313" key="2">
    <source>
        <dbReference type="Proteomes" id="UP001241092"/>
    </source>
</evidence>
<reference evidence="1" key="1">
    <citation type="submission" date="2023-03" db="EMBL/GenBank/DDBJ databases">
        <title>Draft genome sequence of a Mycolicibacterium mageritense strain H4_3_1 isolated from a hybrid biological-inorganic system reactor.</title>
        <authorList>
            <person name="Feng X."/>
            <person name="Kazama D."/>
            <person name="Sato K."/>
            <person name="Kobayashi H."/>
        </authorList>
    </citation>
    <scope>NUCLEOTIDE SEQUENCE</scope>
    <source>
        <strain evidence="1">H4_3_1</strain>
    </source>
</reference>
<name>A0AAI8U1P9_MYCME</name>
<dbReference type="InterPro" id="IPR013785">
    <property type="entry name" value="Aldolase_TIM"/>
</dbReference>